<evidence type="ECO:0000313" key="6">
    <source>
        <dbReference type="EMBL" id="PRR79223.1"/>
    </source>
</evidence>
<accession>A0A2T0B5Z4</accession>
<dbReference type="GO" id="GO:0046872">
    <property type="term" value="F:metal ion binding"/>
    <property type="evidence" value="ECO:0007669"/>
    <property type="project" value="UniProtKB-KW"/>
</dbReference>
<dbReference type="EMBL" id="PVXP01000108">
    <property type="protein sequence ID" value="PRR79223.1"/>
    <property type="molecule type" value="Genomic_DNA"/>
</dbReference>
<keyword evidence="1" id="KW-0004">4Fe-4S</keyword>
<dbReference type="Gene3D" id="3.30.70.20">
    <property type="match status" value="1"/>
</dbReference>
<dbReference type="GO" id="GO:0052693">
    <property type="term" value="F:epoxyqueuosine reductase activity"/>
    <property type="evidence" value="ECO:0007669"/>
    <property type="project" value="TreeGrafter"/>
</dbReference>
<dbReference type="PANTHER" id="PTHR30002">
    <property type="entry name" value="EPOXYQUEUOSINE REDUCTASE"/>
    <property type="match status" value="1"/>
</dbReference>
<proteinExistence type="predicted"/>
<protein>
    <submittedName>
        <fullName evidence="6">Epoxyqueuosine reductase</fullName>
        <ecNumber evidence="6">1.1.-.-</ecNumber>
    </submittedName>
</protein>
<gene>
    <name evidence="6" type="primary">queG_3</name>
    <name evidence="6" type="ORF">CLLU_35450</name>
</gene>
<evidence type="ECO:0000256" key="4">
    <source>
        <dbReference type="ARBA" id="ARBA00023014"/>
    </source>
</evidence>
<dbReference type="PROSITE" id="PS00198">
    <property type="entry name" value="4FE4S_FER_1"/>
    <property type="match status" value="1"/>
</dbReference>
<evidence type="ECO:0000259" key="5">
    <source>
        <dbReference type="PROSITE" id="PS51379"/>
    </source>
</evidence>
<keyword evidence="7" id="KW-1185">Reference proteome</keyword>
<name>A0A2T0B5Z4_9CLOT</name>
<keyword evidence="4" id="KW-0411">Iron-sulfur</keyword>
<dbReference type="AlphaFoldDB" id="A0A2T0B5Z4"/>
<dbReference type="PANTHER" id="PTHR30002:SF4">
    <property type="entry name" value="EPOXYQUEUOSINE REDUCTASE"/>
    <property type="match status" value="1"/>
</dbReference>
<evidence type="ECO:0000256" key="1">
    <source>
        <dbReference type="ARBA" id="ARBA00022485"/>
    </source>
</evidence>
<dbReference type="RefSeq" id="WP_242977741.1">
    <property type="nucleotide sequence ID" value="NZ_PVXP01000108.1"/>
</dbReference>
<keyword evidence="3" id="KW-0408">Iron</keyword>
<dbReference type="SUPFAM" id="SSF54862">
    <property type="entry name" value="4Fe-4S ferredoxins"/>
    <property type="match status" value="1"/>
</dbReference>
<dbReference type="InterPro" id="IPR017900">
    <property type="entry name" value="4Fe4S_Fe_S_CS"/>
</dbReference>
<dbReference type="EC" id="1.1.-.-" evidence="6"/>
<dbReference type="InterPro" id="IPR004453">
    <property type="entry name" value="QueG"/>
</dbReference>
<dbReference type="PROSITE" id="PS51379">
    <property type="entry name" value="4FE4S_FER_2"/>
    <property type="match status" value="1"/>
</dbReference>
<sequence length="280" mass="32164">MENTRKNHIDINLCIGKYLDEFNYNTLKVSFKARSIIVIAVPQPVSRIYFTIKMKKKPVIMPPMYLFNTNSKLEKKQKKVIEVTSIVERVLCSINFRAVKINLPCKLLAVGSGLGSYGRNNICYIDDESSFYWIGVYISDMPCENDTWQENKIMDTCKDCNLCLKNCPGGAIANDRFPIHADKCITLYNENEGGFPKWMNSSCHNSLIGCMRCQSVCPVNRKHIDNIEDIAEFDSYETEMILAGTQLYKLPETTYRKLDTINFVEDYNLLARNLKILISK</sequence>
<dbReference type="GO" id="GO:0008616">
    <property type="term" value="P:tRNA queuosine(34) biosynthetic process"/>
    <property type="evidence" value="ECO:0007669"/>
    <property type="project" value="InterPro"/>
</dbReference>
<dbReference type="Proteomes" id="UP000237798">
    <property type="component" value="Unassembled WGS sequence"/>
</dbReference>
<evidence type="ECO:0000256" key="2">
    <source>
        <dbReference type="ARBA" id="ARBA00022723"/>
    </source>
</evidence>
<keyword evidence="6" id="KW-0560">Oxidoreductase</keyword>
<evidence type="ECO:0000313" key="7">
    <source>
        <dbReference type="Proteomes" id="UP000237798"/>
    </source>
</evidence>
<feature type="domain" description="4Fe-4S ferredoxin-type" evidence="5">
    <location>
        <begin position="148"/>
        <end position="177"/>
    </location>
</feature>
<organism evidence="6 7">
    <name type="scientific">Clostridium luticellarii</name>
    <dbReference type="NCBI Taxonomy" id="1691940"/>
    <lineage>
        <taxon>Bacteria</taxon>
        <taxon>Bacillati</taxon>
        <taxon>Bacillota</taxon>
        <taxon>Clostridia</taxon>
        <taxon>Eubacteriales</taxon>
        <taxon>Clostridiaceae</taxon>
        <taxon>Clostridium</taxon>
    </lineage>
</organism>
<comment type="caution">
    <text evidence="6">The sequence shown here is derived from an EMBL/GenBank/DDBJ whole genome shotgun (WGS) entry which is preliminary data.</text>
</comment>
<dbReference type="InterPro" id="IPR017896">
    <property type="entry name" value="4Fe4S_Fe-S-bd"/>
</dbReference>
<reference evidence="6 7" key="1">
    <citation type="submission" date="2018-03" db="EMBL/GenBank/DDBJ databases">
        <title>Genome sequence of Clostridium luticellarii DSM 29923.</title>
        <authorList>
            <person name="Poehlein A."/>
            <person name="Daniel R."/>
        </authorList>
    </citation>
    <scope>NUCLEOTIDE SEQUENCE [LARGE SCALE GENOMIC DNA]</scope>
    <source>
        <strain evidence="6 7">DSM 29923</strain>
    </source>
</reference>
<dbReference type="Pfam" id="PF13484">
    <property type="entry name" value="Fer4_16"/>
    <property type="match status" value="1"/>
</dbReference>
<keyword evidence="2" id="KW-0479">Metal-binding</keyword>
<dbReference type="GO" id="GO:0051539">
    <property type="term" value="F:4 iron, 4 sulfur cluster binding"/>
    <property type="evidence" value="ECO:0007669"/>
    <property type="project" value="UniProtKB-KW"/>
</dbReference>
<evidence type="ECO:0000256" key="3">
    <source>
        <dbReference type="ARBA" id="ARBA00023004"/>
    </source>
</evidence>